<sequence length="145" mass="16097">MHSDQKTPFSIKGKPAYHYCAISIVDLNSYEEPIAQVDIALPNKYWVESSQKRYVPHAEDSVLGIVVDSRSDVRKSSAFWVSSTTPSSGMVTMASMRNYGYVYVPMEKSVRDYPISATGGSGGHVDGAINHNLGYFGMDQYLQFL</sequence>
<evidence type="ECO:0000313" key="1">
    <source>
        <dbReference type="EMBL" id="KAK7256725.1"/>
    </source>
</evidence>
<comment type="caution">
    <text evidence="1">The sequence shown here is derived from an EMBL/GenBank/DDBJ whole genome shotgun (WGS) entry which is preliminary data.</text>
</comment>
<dbReference type="EMBL" id="JAYWIO010000006">
    <property type="protein sequence ID" value="KAK7256725.1"/>
    <property type="molecule type" value="Genomic_DNA"/>
</dbReference>
<organism evidence="1 2">
    <name type="scientific">Crotalaria pallida</name>
    <name type="common">Smooth rattlebox</name>
    <name type="synonym">Crotalaria striata</name>
    <dbReference type="NCBI Taxonomy" id="3830"/>
    <lineage>
        <taxon>Eukaryota</taxon>
        <taxon>Viridiplantae</taxon>
        <taxon>Streptophyta</taxon>
        <taxon>Embryophyta</taxon>
        <taxon>Tracheophyta</taxon>
        <taxon>Spermatophyta</taxon>
        <taxon>Magnoliopsida</taxon>
        <taxon>eudicotyledons</taxon>
        <taxon>Gunneridae</taxon>
        <taxon>Pentapetalae</taxon>
        <taxon>rosids</taxon>
        <taxon>fabids</taxon>
        <taxon>Fabales</taxon>
        <taxon>Fabaceae</taxon>
        <taxon>Papilionoideae</taxon>
        <taxon>50 kb inversion clade</taxon>
        <taxon>genistoids sensu lato</taxon>
        <taxon>core genistoids</taxon>
        <taxon>Crotalarieae</taxon>
        <taxon>Crotalaria</taxon>
    </lineage>
</organism>
<protein>
    <submittedName>
        <fullName evidence="1">Uncharacterized protein</fullName>
    </submittedName>
</protein>
<proteinExistence type="predicted"/>
<gene>
    <name evidence="1" type="ORF">RIF29_30183</name>
</gene>
<keyword evidence="2" id="KW-1185">Reference proteome</keyword>
<accession>A0AAN9EL15</accession>
<dbReference type="Proteomes" id="UP001372338">
    <property type="component" value="Unassembled WGS sequence"/>
</dbReference>
<evidence type="ECO:0000313" key="2">
    <source>
        <dbReference type="Proteomes" id="UP001372338"/>
    </source>
</evidence>
<dbReference type="AlphaFoldDB" id="A0AAN9EL15"/>
<name>A0AAN9EL15_CROPI</name>
<reference evidence="1 2" key="1">
    <citation type="submission" date="2024-01" db="EMBL/GenBank/DDBJ databases">
        <title>The genomes of 5 underutilized Papilionoideae crops provide insights into root nodulation and disease resistanc.</title>
        <authorList>
            <person name="Yuan L."/>
        </authorList>
    </citation>
    <scope>NUCLEOTIDE SEQUENCE [LARGE SCALE GENOMIC DNA]</scope>
    <source>
        <strain evidence="1">ZHUSHIDOU_FW_LH</strain>
        <tissue evidence="1">Leaf</tissue>
    </source>
</reference>